<sequence length="288" mass="30368">MNPAPATTDVEATRARLADHLDQLAGEHLLIGLDVDGTLVDHDGAMSAPMREALQRAARGSTVVIATGRSLGATVPIVRAAGIEHGYAVCSNGAVTLEMDPSAPEGYRVIDTRTFQPGQALATLRKVAPDAHYAVEMASGAFRATPGFQDASFGVEAIESDLDQLMELEAVRVVVHVPDLSPQEFSRVIAESGVHGVEYAIGWTAWLDMAAPGVSKASALEVVRERLDIPRERTLTVGDGFNDVEMLDWAQVGVAMGQAPQGVKDVADTVTLSVYEDGTVLVLEAVAG</sequence>
<dbReference type="InterPro" id="IPR023214">
    <property type="entry name" value="HAD_sf"/>
</dbReference>
<dbReference type="PROSITE" id="PS01229">
    <property type="entry name" value="COF_2"/>
    <property type="match status" value="1"/>
</dbReference>
<dbReference type="SFLD" id="SFLDG01140">
    <property type="entry name" value="C2.B:_Phosphomannomutase_and_P"/>
    <property type="match status" value="1"/>
</dbReference>
<dbReference type="EC" id="3.1.3.-" evidence="1"/>
<dbReference type="EMBL" id="JBHUFL010000011">
    <property type="protein sequence ID" value="MFD1836606.1"/>
    <property type="molecule type" value="Genomic_DNA"/>
</dbReference>
<dbReference type="Gene3D" id="3.40.50.1000">
    <property type="entry name" value="HAD superfamily/HAD-like"/>
    <property type="match status" value="1"/>
</dbReference>
<name>A0ABW4Q0U8_9MICO</name>
<dbReference type="GO" id="GO:0016787">
    <property type="term" value="F:hydrolase activity"/>
    <property type="evidence" value="ECO:0007669"/>
    <property type="project" value="UniProtKB-KW"/>
</dbReference>
<gene>
    <name evidence="1" type="ORF">ACFSDA_16215</name>
</gene>
<dbReference type="Gene3D" id="3.30.1240.10">
    <property type="match status" value="1"/>
</dbReference>
<evidence type="ECO:0000313" key="1">
    <source>
        <dbReference type="EMBL" id="MFD1836606.1"/>
    </source>
</evidence>
<dbReference type="NCBIfam" id="TIGR01484">
    <property type="entry name" value="HAD-SF-IIB"/>
    <property type="match status" value="1"/>
</dbReference>
<dbReference type="InterPro" id="IPR006379">
    <property type="entry name" value="HAD-SF_hydro_IIB"/>
</dbReference>
<keyword evidence="1" id="KW-0378">Hydrolase</keyword>
<dbReference type="PANTHER" id="PTHR10000:SF8">
    <property type="entry name" value="HAD SUPERFAMILY HYDROLASE-LIKE, TYPE 3"/>
    <property type="match status" value="1"/>
</dbReference>
<reference evidence="2" key="1">
    <citation type="journal article" date="2019" name="Int. J. Syst. Evol. Microbiol.">
        <title>The Global Catalogue of Microorganisms (GCM) 10K type strain sequencing project: providing services to taxonomists for standard genome sequencing and annotation.</title>
        <authorList>
            <consortium name="The Broad Institute Genomics Platform"/>
            <consortium name="The Broad Institute Genome Sequencing Center for Infectious Disease"/>
            <person name="Wu L."/>
            <person name="Ma J."/>
        </authorList>
    </citation>
    <scope>NUCLEOTIDE SEQUENCE [LARGE SCALE GENOMIC DNA]</scope>
    <source>
        <strain evidence="2">JCM 11650</strain>
    </source>
</reference>
<organism evidence="1 2">
    <name type="scientific">Brachybacterium rhamnosum</name>
    <dbReference type="NCBI Taxonomy" id="173361"/>
    <lineage>
        <taxon>Bacteria</taxon>
        <taxon>Bacillati</taxon>
        <taxon>Actinomycetota</taxon>
        <taxon>Actinomycetes</taxon>
        <taxon>Micrococcales</taxon>
        <taxon>Dermabacteraceae</taxon>
        <taxon>Brachybacterium</taxon>
    </lineage>
</organism>
<dbReference type="SUPFAM" id="SSF56784">
    <property type="entry name" value="HAD-like"/>
    <property type="match status" value="1"/>
</dbReference>
<proteinExistence type="predicted"/>
<evidence type="ECO:0000313" key="2">
    <source>
        <dbReference type="Proteomes" id="UP001597280"/>
    </source>
</evidence>
<dbReference type="SFLD" id="SFLDS00003">
    <property type="entry name" value="Haloacid_Dehalogenase"/>
    <property type="match status" value="1"/>
</dbReference>
<dbReference type="InterPro" id="IPR036412">
    <property type="entry name" value="HAD-like_sf"/>
</dbReference>
<dbReference type="RefSeq" id="WP_137771571.1">
    <property type="nucleotide sequence ID" value="NZ_BAAAIS010000006.1"/>
</dbReference>
<protein>
    <submittedName>
        <fullName evidence="1">HAD family hydrolase</fullName>
        <ecNumber evidence="1">3.1.3.-</ecNumber>
    </submittedName>
</protein>
<dbReference type="Pfam" id="PF08282">
    <property type="entry name" value="Hydrolase_3"/>
    <property type="match status" value="1"/>
</dbReference>
<accession>A0ABW4Q0U8</accession>
<comment type="caution">
    <text evidence="1">The sequence shown here is derived from an EMBL/GenBank/DDBJ whole genome shotgun (WGS) entry which is preliminary data.</text>
</comment>
<keyword evidence="2" id="KW-1185">Reference proteome</keyword>
<dbReference type="PANTHER" id="PTHR10000">
    <property type="entry name" value="PHOSPHOSERINE PHOSPHATASE"/>
    <property type="match status" value="1"/>
</dbReference>
<dbReference type="Proteomes" id="UP001597280">
    <property type="component" value="Unassembled WGS sequence"/>
</dbReference>